<sequence length="348" mass="39167">MLTTILGMGQGQASERFHYPARVEPSSPLEIDAALDHNMAEPLLKAFTEKHPNIDLTYTNYNTFEVFNRAQQSHSSKTAADVLISSAMPWQMQLANAGYAQPIDTPNARQWPQWAQWRRELFAFTFEPVVMVYRQDLSQQMPPPRSHDQLLTALNSPQTQLKGQVITYDPHVSAFGLMLGMHDARFSPQFWALANALSQARFQEGGTTNEMIQKIIEGQARLGYNLLGSYAIQAAKQHPELIVQVPEDYALVVTRLALQPRNAPHPKAGRLFIDFLLSDQGQSLMATQTPLFALKHSIQGPWTAQSLKSKAGTALHPIPIDTGLLTILDPLKRRTFLRRWDQTRTDSK</sequence>
<dbReference type="PANTHER" id="PTHR30006">
    <property type="entry name" value="THIAMINE-BINDING PERIPLASMIC PROTEIN-RELATED"/>
    <property type="match status" value="1"/>
</dbReference>
<gene>
    <name evidence="2" type="ORF">BFW38_09000</name>
</gene>
<evidence type="ECO:0008006" key="4">
    <source>
        <dbReference type="Google" id="ProtNLM"/>
    </source>
</evidence>
<dbReference type="Pfam" id="PF01547">
    <property type="entry name" value="SBP_bac_1"/>
    <property type="match status" value="1"/>
</dbReference>
<dbReference type="STRING" id="197479.BFW38_09000"/>
<reference evidence="2 3" key="1">
    <citation type="submission" date="2016-08" db="EMBL/GenBank/DDBJ databases">
        <authorList>
            <person name="Seilhamer J.J."/>
        </authorList>
    </citation>
    <scope>NUCLEOTIDE SEQUENCE [LARGE SCALE GENOMIC DNA]</scope>
    <source>
        <strain evidence="2 3">PH27A</strain>
    </source>
</reference>
<dbReference type="Gene3D" id="3.40.190.10">
    <property type="entry name" value="Periplasmic binding protein-like II"/>
    <property type="match status" value="2"/>
</dbReference>
<comment type="caution">
    <text evidence="2">The sequence shown here is derived from an EMBL/GenBank/DDBJ whole genome shotgun (WGS) entry which is preliminary data.</text>
</comment>
<evidence type="ECO:0000313" key="3">
    <source>
        <dbReference type="Proteomes" id="UP000094291"/>
    </source>
</evidence>
<evidence type="ECO:0000313" key="2">
    <source>
        <dbReference type="EMBL" id="ODC05320.1"/>
    </source>
</evidence>
<dbReference type="SUPFAM" id="SSF53850">
    <property type="entry name" value="Periplasmic binding protein-like II"/>
    <property type="match status" value="1"/>
</dbReference>
<organism evidence="2 3">
    <name type="scientific">Terasakiispira papahanaumokuakeensis</name>
    <dbReference type="NCBI Taxonomy" id="197479"/>
    <lineage>
        <taxon>Bacteria</taxon>
        <taxon>Pseudomonadati</taxon>
        <taxon>Pseudomonadota</taxon>
        <taxon>Gammaproteobacteria</taxon>
        <taxon>Oceanospirillales</taxon>
        <taxon>Terasakiispira</taxon>
    </lineage>
</organism>
<keyword evidence="1" id="KW-0732">Signal</keyword>
<dbReference type="Proteomes" id="UP000094291">
    <property type="component" value="Unassembled WGS sequence"/>
</dbReference>
<dbReference type="PANTHER" id="PTHR30006:SF25">
    <property type="entry name" value="PHOSPHOGLYCERATE TRANSPORT REGULATORY PROTEIN PGTC"/>
    <property type="match status" value="1"/>
</dbReference>
<dbReference type="GO" id="GO:0030288">
    <property type="term" value="C:outer membrane-bounded periplasmic space"/>
    <property type="evidence" value="ECO:0007669"/>
    <property type="project" value="TreeGrafter"/>
</dbReference>
<dbReference type="EMBL" id="MDTQ01000001">
    <property type="protein sequence ID" value="ODC05320.1"/>
    <property type="molecule type" value="Genomic_DNA"/>
</dbReference>
<keyword evidence="3" id="KW-1185">Reference proteome</keyword>
<proteinExistence type="predicted"/>
<name>A0A1E2VE81_9GAMM</name>
<dbReference type="AlphaFoldDB" id="A0A1E2VE81"/>
<accession>A0A1E2VE81</accession>
<evidence type="ECO:0000256" key="1">
    <source>
        <dbReference type="ARBA" id="ARBA00022729"/>
    </source>
</evidence>
<protein>
    <recommendedName>
        <fullName evidence="4">ABC transporter substrate-binding protein</fullName>
    </recommendedName>
</protein>
<dbReference type="InterPro" id="IPR006059">
    <property type="entry name" value="SBP"/>
</dbReference>